<keyword evidence="3" id="KW-1185">Reference proteome</keyword>
<name>E8UBB7_DEIML</name>
<organism evidence="2 3">
    <name type="scientific">Deinococcus maricopensis (strain DSM 21211 / LMG 22137 / NRRL B-23946 / LB-34)</name>
    <dbReference type="NCBI Taxonomy" id="709986"/>
    <lineage>
        <taxon>Bacteria</taxon>
        <taxon>Thermotogati</taxon>
        <taxon>Deinococcota</taxon>
        <taxon>Deinococci</taxon>
        <taxon>Deinococcales</taxon>
        <taxon>Deinococcaceae</taxon>
        <taxon>Deinococcus</taxon>
    </lineage>
</organism>
<keyword evidence="1" id="KW-0732">Signal</keyword>
<gene>
    <name evidence="2" type="ordered locus">Deima_2726</name>
</gene>
<sequence length="146" mass="14994" precursor="true">MNARHTLAALATLLAATLPVHAAPTTLNVDCGGLARIAKPFGPCGNGAIIVPQGGVSGDPTVVPIDPGQTFRLTFRGLSVRQVRAATRTLSFVVPAFGKTSTVGLSAMFPARAAALNRVRGRTASCTLDQLGTPAPASVTYICRVQ</sequence>
<feature type="signal peptide" evidence="1">
    <location>
        <begin position="1"/>
        <end position="22"/>
    </location>
</feature>
<evidence type="ECO:0000313" key="2">
    <source>
        <dbReference type="EMBL" id="ADV68356.1"/>
    </source>
</evidence>
<accession>E8UBB7</accession>
<proteinExistence type="predicted"/>
<dbReference type="KEGG" id="dmr:Deima_2726"/>
<dbReference type="HOGENOM" id="CLU_1774340_0_0_0"/>
<dbReference type="STRING" id="709986.Deima_2726"/>
<dbReference type="EMBL" id="CP002454">
    <property type="protein sequence ID" value="ADV68356.1"/>
    <property type="molecule type" value="Genomic_DNA"/>
</dbReference>
<reference evidence="2 3" key="1">
    <citation type="journal article" date="2011" name="Stand. Genomic Sci.">
        <title>Complete genome sequence of Deinococcus maricopensis type strain (LB-34).</title>
        <authorList>
            <person name="Pukall R."/>
            <person name="Zeytun A."/>
            <person name="Lucas S."/>
            <person name="Lapidus A."/>
            <person name="Hammon N."/>
            <person name="Deshpande S."/>
            <person name="Nolan M."/>
            <person name="Cheng J.F."/>
            <person name="Pitluck S."/>
            <person name="Liolios K."/>
            <person name="Pagani I."/>
            <person name="Mikhailova N."/>
            <person name="Ivanova N."/>
            <person name="Mavromatis K."/>
            <person name="Pati A."/>
            <person name="Tapia R."/>
            <person name="Han C."/>
            <person name="Goodwin L."/>
            <person name="Chen A."/>
            <person name="Palaniappan K."/>
            <person name="Land M."/>
            <person name="Hauser L."/>
            <person name="Chang Y.J."/>
            <person name="Jeffries C.D."/>
            <person name="Brambilla E.M."/>
            <person name="Rohde M."/>
            <person name="Goker M."/>
            <person name="Detter J.C."/>
            <person name="Woyke T."/>
            <person name="Bristow J."/>
            <person name="Eisen J.A."/>
            <person name="Markowitz V."/>
            <person name="Hugenholtz P."/>
            <person name="Kyrpides N.C."/>
            <person name="Klenk H.P."/>
        </authorList>
    </citation>
    <scope>NUCLEOTIDE SEQUENCE [LARGE SCALE GENOMIC DNA]</scope>
    <source>
        <strain evidence="3">DSM 21211 / LMG 22137 / NRRL B-23946 / LB-34</strain>
    </source>
</reference>
<reference evidence="3" key="2">
    <citation type="submission" date="2011-01" db="EMBL/GenBank/DDBJ databases">
        <title>The complete genome of Deinococcus maricopensis DSM 21211.</title>
        <authorList>
            <consortium name="US DOE Joint Genome Institute (JGI-PGF)"/>
            <person name="Lucas S."/>
            <person name="Copeland A."/>
            <person name="Lapidus A."/>
            <person name="Goodwin L."/>
            <person name="Pitluck S."/>
            <person name="Kyrpides N."/>
            <person name="Mavromatis K."/>
            <person name="Pagani I."/>
            <person name="Ivanova N."/>
            <person name="Ovchinnikova G."/>
            <person name="Zeytun A."/>
            <person name="Detter J.C."/>
            <person name="Han C."/>
            <person name="Land M."/>
            <person name="Hauser L."/>
            <person name="Markowitz V."/>
            <person name="Cheng J.-F."/>
            <person name="Hugenholtz P."/>
            <person name="Woyke T."/>
            <person name="Wu D."/>
            <person name="Pukall R."/>
            <person name="Gehrich-Schroeter G."/>
            <person name="Brambilla E."/>
            <person name="Klenk H.-P."/>
            <person name="Eisen J.A."/>
        </authorList>
    </citation>
    <scope>NUCLEOTIDE SEQUENCE [LARGE SCALE GENOMIC DNA]</scope>
    <source>
        <strain evidence="3">DSM 21211 / LMG 22137 / NRRL B-23946 / LB-34</strain>
    </source>
</reference>
<protein>
    <submittedName>
        <fullName evidence="2">Uncharacterized protein</fullName>
    </submittedName>
</protein>
<evidence type="ECO:0000313" key="3">
    <source>
        <dbReference type="Proteomes" id="UP000008635"/>
    </source>
</evidence>
<feature type="chain" id="PRO_5003228554" evidence="1">
    <location>
        <begin position="23"/>
        <end position="146"/>
    </location>
</feature>
<evidence type="ECO:0000256" key="1">
    <source>
        <dbReference type="SAM" id="SignalP"/>
    </source>
</evidence>
<dbReference type="RefSeq" id="WP_013557860.1">
    <property type="nucleotide sequence ID" value="NC_014958.1"/>
</dbReference>
<dbReference type="Proteomes" id="UP000008635">
    <property type="component" value="Chromosome"/>
</dbReference>
<dbReference type="AlphaFoldDB" id="E8UBB7"/>